<keyword evidence="1" id="KW-1133">Transmembrane helix</keyword>
<feature type="transmembrane region" description="Helical" evidence="1">
    <location>
        <begin position="67"/>
        <end position="87"/>
    </location>
</feature>
<evidence type="ECO:0000313" key="3">
    <source>
        <dbReference type="Proteomes" id="UP000437065"/>
    </source>
</evidence>
<keyword evidence="3" id="KW-1185">Reference proteome</keyword>
<dbReference type="AlphaFoldDB" id="A0A6B0SVH0"/>
<organism evidence="2 3">
    <name type="scientific">Halobaculum saliterrae</name>
    <dbReference type="NCBI Taxonomy" id="2073113"/>
    <lineage>
        <taxon>Archaea</taxon>
        <taxon>Methanobacteriati</taxon>
        <taxon>Methanobacteriota</taxon>
        <taxon>Stenosarchaea group</taxon>
        <taxon>Halobacteria</taxon>
        <taxon>Halobacteriales</taxon>
        <taxon>Haloferacaceae</taxon>
        <taxon>Halobaculum</taxon>
    </lineage>
</organism>
<feature type="transmembrane region" description="Helical" evidence="1">
    <location>
        <begin position="41"/>
        <end position="60"/>
    </location>
</feature>
<keyword evidence="1" id="KW-0472">Membrane</keyword>
<accession>A0A6B0SVH0</accession>
<feature type="transmembrane region" description="Helical" evidence="1">
    <location>
        <begin position="99"/>
        <end position="116"/>
    </location>
</feature>
<dbReference type="OrthoDB" id="342532at2157"/>
<dbReference type="Proteomes" id="UP000437065">
    <property type="component" value="Unassembled WGS sequence"/>
</dbReference>
<feature type="transmembrane region" description="Helical" evidence="1">
    <location>
        <begin position="171"/>
        <end position="195"/>
    </location>
</feature>
<comment type="caution">
    <text evidence="2">The sequence shown here is derived from an EMBL/GenBank/DDBJ whole genome shotgun (WGS) entry which is preliminary data.</text>
</comment>
<dbReference type="RefSeq" id="WP_159669267.1">
    <property type="nucleotide sequence ID" value="NZ_WUUS01000010.1"/>
</dbReference>
<reference evidence="2 3" key="1">
    <citation type="submission" date="2019-12" db="EMBL/GenBank/DDBJ databases">
        <title>Isolation and characterization of three novel carbon monoxide-oxidizing members of Halobacteria from salione crusts and soils.</title>
        <authorList>
            <person name="Myers M.R."/>
            <person name="King G.M."/>
        </authorList>
    </citation>
    <scope>NUCLEOTIDE SEQUENCE [LARGE SCALE GENOMIC DNA]</scope>
    <source>
        <strain evidence="2 3">WSA2</strain>
    </source>
</reference>
<keyword evidence="1" id="KW-0812">Transmembrane</keyword>
<evidence type="ECO:0000313" key="2">
    <source>
        <dbReference type="EMBL" id="MXR42625.1"/>
    </source>
</evidence>
<proteinExistence type="predicted"/>
<sequence>MTQSGLRAVVEERRTNAVIGWTILAFLAASGARELLSGEQVWGALVLALVAIAIVPPVAFRSATAMLPWEVLGLASLPAIGRTLIVGETVGGITFSGRVTTYLAVATVALIVAVELNLFTPVRMTHSFAVFFVTIATMAAAGVWAVVRYFSDTLLGTMHMLNGRPEHAIETALMWDFVAATVAGILAGLLFEYYFRRRNTGAERVDLEVTEA</sequence>
<protein>
    <submittedName>
        <fullName evidence="2">Uncharacterized protein</fullName>
    </submittedName>
</protein>
<evidence type="ECO:0000256" key="1">
    <source>
        <dbReference type="SAM" id="Phobius"/>
    </source>
</evidence>
<gene>
    <name evidence="2" type="ORF">GRX01_14925</name>
</gene>
<name>A0A6B0SVH0_9EURY</name>
<dbReference type="EMBL" id="WUUS01000010">
    <property type="protein sequence ID" value="MXR42625.1"/>
    <property type="molecule type" value="Genomic_DNA"/>
</dbReference>
<feature type="transmembrane region" description="Helical" evidence="1">
    <location>
        <begin position="128"/>
        <end position="151"/>
    </location>
</feature>